<dbReference type="AlphaFoldDB" id="A0A8J6B855"/>
<name>A0A8J6B855_9EUKA</name>
<keyword evidence="3" id="KW-1185">Reference proteome</keyword>
<sequence length="638" mass="69458">MDRQLLLHIRLANKASMQMPRDTPRDGMPSDPSNISNLGAVHTLLQYVKDAGRARYIFTCLPLPQRRQQRAVIVPTGDQAVDAWWRQASHDQSRDPIPPAMLKTKSARREAEGAYQSVVDQIMRLDSQGRRAKVAALSQQVEGAKMSRRRLRWRRHRLQRQAMRLGMVPGGLPDESDSESEIEEEGQVESAGAEPFVTVETEPEQSRAGSGALEGDEDDEKTEAASEQAEADPLVTVAGVGAESGLGSCSDVSSSSSASSRLSSSGSVSVSNPADPAPGAGVPPMLPELALPQSPIAPADIAQTLSRWTGTMRDIARAANTTLVRRLTANLSDHLSVWFRFVLLADPAVAQNYARTLYVSPFTPVIENLSATAIHSTVLTRLGEFDPEFDPENSALSAVVSPHMVRLELRHGDSVIGQLAGPELRPRFNFPLSKFFAHLHMPGSMIVTNVTRLSLLIAQVECGLREAALELARVSWRPAHVDSDAVGRTSRNKGLKTVRVALHWIQQFARVLLETVTREIYINSLDLALARIRQAESVANIDQTFVDLRSELDVVYSEVGAPVLPLLMSIRGLTGLVVEWAKLHETGHDGQLVMKLGGVLEALRAVTTKATVLQGDVEGCVRIACVDLSRGLGRLLES</sequence>
<gene>
    <name evidence="2" type="ORF">J8273_2596</name>
</gene>
<feature type="compositionally biased region" description="Acidic residues" evidence="1">
    <location>
        <begin position="174"/>
        <end position="187"/>
    </location>
</feature>
<evidence type="ECO:0000256" key="1">
    <source>
        <dbReference type="SAM" id="MobiDB-lite"/>
    </source>
</evidence>
<proteinExistence type="predicted"/>
<accession>A0A8J6B855</accession>
<reference evidence="2" key="1">
    <citation type="submission" date="2021-05" db="EMBL/GenBank/DDBJ databases">
        <title>A free-living protist that lacks canonical eukaryotic 1 DNA replication and segregation systems.</title>
        <authorList>
            <person name="Salas-Leiva D.E."/>
            <person name="Tromer E.C."/>
            <person name="Curtis B.A."/>
            <person name="Jerlstrom-Hultqvist J."/>
            <person name="Kolisko M."/>
            <person name="Yi Z."/>
            <person name="Salas-Leiva J.S."/>
            <person name="Gallot-Lavallee L."/>
            <person name="Kops G.J.P.L."/>
            <person name="Archibald J.M."/>
            <person name="Simpson A.G.B."/>
            <person name="Roger A.J."/>
        </authorList>
    </citation>
    <scope>NUCLEOTIDE SEQUENCE</scope>
    <source>
        <strain evidence="2">BICM</strain>
    </source>
</reference>
<evidence type="ECO:0000313" key="3">
    <source>
        <dbReference type="Proteomes" id="UP000717585"/>
    </source>
</evidence>
<evidence type="ECO:0000313" key="2">
    <source>
        <dbReference type="EMBL" id="KAG9396244.1"/>
    </source>
</evidence>
<feature type="compositionally biased region" description="Low complexity" evidence="1">
    <location>
        <begin position="245"/>
        <end position="283"/>
    </location>
</feature>
<dbReference type="Proteomes" id="UP000717585">
    <property type="component" value="Unassembled WGS sequence"/>
</dbReference>
<protein>
    <submittedName>
        <fullName evidence="2">Uncharacterized protein</fullName>
    </submittedName>
</protein>
<organism evidence="2 3">
    <name type="scientific">Carpediemonas membranifera</name>
    <dbReference type="NCBI Taxonomy" id="201153"/>
    <lineage>
        <taxon>Eukaryota</taxon>
        <taxon>Metamonada</taxon>
        <taxon>Carpediemonas-like organisms</taxon>
        <taxon>Carpediemonas</taxon>
    </lineage>
</organism>
<feature type="region of interest" description="Disordered" evidence="1">
    <location>
        <begin position="162"/>
        <end position="291"/>
    </location>
</feature>
<dbReference type="EMBL" id="JAHDYR010000007">
    <property type="protein sequence ID" value="KAG9396244.1"/>
    <property type="molecule type" value="Genomic_DNA"/>
</dbReference>
<comment type="caution">
    <text evidence="2">The sequence shown here is derived from an EMBL/GenBank/DDBJ whole genome shotgun (WGS) entry which is preliminary data.</text>
</comment>